<organism evidence="5">
    <name type="scientific">Nippostrongylus brasiliensis</name>
    <name type="common">Rat hookworm</name>
    <dbReference type="NCBI Taxonomy" id="27835"/>
    <lineage>
        <taxon>Eukaryota</taxon>
        <taxon>Metazoa</taxon>
        <taxon>Ecdysozoa</taxon>
        <taxon>Nematoda</taxon>
        <taxon>Chromadorea</taxon>
        <taxon>Rhabditida</taxon>
        <taxon>Rhabditina</taxon>
        <taxon>Rhabditomorpha</taxon>
        <taxon>Strongyloidea</taxon>
        <taxon>Heligmosomidae</taxon>
        <taxon>Nippostrongylus</taxon>
    </lineage>
</organism>
<feature type="domain" description="EF-hand" evidence="2">
    <location>
        <begin position="1"/>
        <end position="25"/>
    </location>
</feature>
<proteinExistence type="predicted"/>
<evidence type="ECO:0000313" key="3">
    <source>
        <dbReference type="EMBL" id="VDL87825.1"/>
    </source>
</evidence>
<dbReference type="InterPro" id="IPR018247">
    <property type="entry name" value="EF_Hand_1_Ca_BS"/>
</dbReference>
<reference evidence="5" key="1">
    <citation type="submission" date="2017-02" db="UniProtKB">
        <authorList>
            <consortium name="WormBaseParasite"/>
        </authorList>
    </citation>
    <scope>IDENTIFICATION</scope>
</reference>
<dbReference type="InterPro" id="IPR002048">
    <property type="entry name" value="EF_hand_dom"/>
</dbReference>
<evidence type="ECO:0000256" key="1">
    <source>
        <dbReference type="ARBA" id="ARBA00022837"/>
    </source>
</evidence>
<dbReference type="EMBL" id="UYSL01029133">
    <property type="protein sequence ID" value="VDL87825.1"/>
    <property type="molecule type" value="Genomic_DNA"/>
</dbReference>
<sequence length="44" mass="5049">MYDLNKSGTITKDEFKDILQEEAEIFHSTKTFQNGGTSAQIPQW</sequence>
<dbReference type="GO" id="GO:0005509">
    <property type="term" value="F:calcium ion binding"/>
    <property type="evidence" value="ECO:0007669"/>
    <property type="project" value="InterPro"/>
</dbReference>
<evidence type="ECO:0000313" key="4">
    <source>
        <dbReference type="Proteomes" id="UP000271162"/>
    </source>
</evidence>
<dbReference type="Proteomes" id="UP000271162">
    <property type="component" value="Unassembled WGS sequence"/>
</dbReference>
<dbReference type="SUPFAM" id="SSF47473">
    <property type="entry name" value="EF-hand"/>
    <property type="match status" value="1"/>
</dbReference>
<dbReference type="PROSITE" id="PS00018">
    <property type="entry name" value="EF_HAND_1"/>
    <property type="match status" value="1"/>
</dbReference>
<name>A0A0N4YZV6_NIPBR</name>
<dbReference type="PROSITE" id="PS50222">
    <property type="entry name" value="EF_HAND_2"/>
    <property type="match status" value="1"/>
</dbReference>
<keyword evidence="4" id="KW-1185">Reference proteome</keyword>
<evidence type="ECO:0000259" key="2">
    <source>
        <dbReference type="PROSITE" id="PS50222"/>
    </source>
</evidence>
<dbReference type="AlphaFoldDB" id="A0A0N4YZV6"/>
<keyword evidence="1" id="KW-0106">Calcium</keyword>
<protein>
    <submittedName>
        <fullName evidence="5">EF-hand domain-containing protein</fullName>
    </submittedName>
</protein>
<accession>A0A0N4YZV6</accession>
<dbReference type="WBParaSite" id="NBR_0002277801-mRNA-1">
    <property type="protein sequence ID" value="NBR_0002277801-mRNA-1"/>
    <property type="gene ID" value="NBR_0002277801"/>
</dbReference>
<gene>
    <name evidence="3" type="ORF">NBR_LOCUS22779</name>
</gene>
<evidence type="ECO:0000313" key="5">
    <source>
        <dbReference type="WBParaSite" id="NBR_0002277801-mRNA-1"/>
    </source>
</evidence>
<reference evidence="3 4" key="2">
    <citation type="submission" date="2018-11" db="EMBL/GenBank/DDBJ databases">
        <authorList>
            <consortium name="Pathogen Informatics"/>
        </authorList>
    </citation>
    <scope>NUCLEOTIDE SEQUENCE [LARGE SCALE GENOMIC DNA]</scope>
</reference>
<dbReference type="InterPro" id="IPR011992">
    <property type="entry name" value="EF-hand-dom_pair"/>
</dbReference>